<dbReference type="InterPro" id="IPR009010">
    <property type="entry name" value="Asp_de-COase-like_dom_sf"/>
</dbReference>
<dbReference type="AlphaFoldDB" id="F3YZE9"/>
<dbReference type="eggNOG" id="COG0243">
    <property type="taxonomic scope" value="Bacteria"/>
</dbReference>
<dbReference type="KEGG" id="daf:Desaf_3701"/>
<dbReference type="Pfam" id="PF01568">
    <property type="entry name" value="Molydop_binding"/>
    <property type="match status" value="1"/>
</dbReference>
<dbReference type="SUPFAM" id="SSF53706">
    <property type="entry name" value="Formate dehydrogenase/DMSO reductase, domains 1-3"/>
    <property type="match status" value="1"/>
</dbReference>
<reference evidence="5 6" key="1">
    <citation type="journal article" date="2011" name="J. Bacteriol.">
        <title>Genome sequence of the mercury-methylating and pleomorphic Desulfovibrio africanus Strain Walvis Bay.</title>
        <authorList>
            <person name="Brown S.D."/>
            <person name="Wall J.D."/>
            <person name="Kucken A.M."/>
            <person name="Gilmour C.C."/>
            <person name="Podar M."/>
            <person name="Brandt C.C."/>
            <person name="Teshima H."/>
            <person name="Detter J.C."/>
            <person name="Han C.S."/>
            <person name="Land M.L."/>
            <person name="Lucas S."/>
            <person name="Han J."/>
            <person name="Pennacchio L."/>
            <person name="Nolan M."/>
            <person name="Pitluck S."/>
            <person name="Woyke T."/>
            <person name="Goodwin L."/>
            <person name="Palumbo A.V."/>
            <person name="Elias D.A."/>
        </authorList>
    </citation>
    <scope>NUCLEOTIDE SEQUENCE [LARGE SCALE GENOMIC DNA]</scope>
    <source>
        <strain evidence="5 6">Walvis Bay</strain>
    </source>
</reference>
<evidence type="ECO:0000256" key="2">
    <source>
        <dbReference type="ARBA" id="ARBA00022723"/>
    </source>
</evidence>
<dbReference type="STRING" id="690850.Desaf_3701"/>
<dbReference type="SUPFAM" id="SSF50692">
    <property type="entry name" value="ADC-like"/>
    <property type="match status" value="1"/>
</dbReference>
<evidence type="ECO:0000259" key="4">
    <source>
        <dbReference type="Pfam" id="PF01568"/>
    </source>
</evidence>
<evidence type="ECO:0000313" key="5">
    <source>
        <dbReference type="EMBL" id="EGJ51978.1"/>
    </source>
</evidence>
<evidence type="ECO:0000313" key="6">
    <source>
        <dbReference type="Proteomes" id="UP000007844"/>
    </source>
</evidence>
<gene>
    <name evidence="5" type="ORF">Desaf_3701</name>
</gene>
<organism evidence="5 6">
    <name type="scientific">Desulfocurvibacter africanus subsp. africanus str. Walvis Bay</name>
    <dbReference type="NCBI Taxonomy" id="690850"/>
    <lineage>
        <taxon>Bacteria</taxon>
        <taxon>Pseudomonadati</taxon>
        <taxon>Thermodesulfobacteriota</taxon>
        <taxon>Desulfovibrionia</taxon>
        <taxon>Desulfovibrionales</taxon>
        <taxon>Desulfovibrionaceae</taxon>
        <taxon>Desulfocurvibacter</taxon>
    </lineage>
</organism>
<dbReference type="Gene3D" id="3.40.50.740">
    <property type="match status" value="1"/>
</dbReference>
<feature type="domain" description="Molybdopterin oxidoreductase" evidence="3">
    <location>
        <begin position="107"/>
        <end position="462"/>
    </location>
</feature>
<dbReference type="InterPro" id="IPR006656">
    <property type="entry name" value="Mopterin_OxRdtase"/>
</dbReference>
<dbReference type="NCBIfam" id="NF041783">
    <property type="entry name" value="mnquin_red_QrcB"/>
    <property type="match status" value="1"/>
</dbReference>
<proteinExistence type="inferred from homology"/>
<feature type="domain" description="Molybdopterin dinucleotide-binding" evidence="4">
    <location>
        <begin position="612"/>
        <end position="683"/>
    </location>
</feature>
<evidence type="ECO:0000259" key="3">
    <source>
        <dbReference type="Pfam" id="PF00384"/>
    </source>
</evidence>
<dbReference type="RefSeq" id="WP_014261583.1">
    <property type="nucleotide sequence ID" value="NC_016629.1"/>
</dbReference>
<protein>
    <submittedName>
        <fullName evidence="5">Molybdopterin oxidoreductase</fullName>
    </submittedName>
</protein>
<sequence length="714" mass="73889">MGMGRRAFIGLVVGGTAGTLLTPIPWKLTDDASIWSQNWPWIPRVPNGDFELKPSLSKLDNSGVGVNVVTVKGRPCAVYGNPEHPLSRGGISSLAVNEAELLYSPSRVQSPLKREGDSLIPISWDDAKALLAEKLKAAGSDVACVSGDDTGSGTDVFSAFVAAAGSKLCFYMPAEQVDAGRAWLRLGGQGMVGYDIENADMVLAIGADIFESWGTHVRNAQAFNKANPMGGEQAMRVVYASPIKNRGAAVADAWVPVLPGSEAALALGIAYHLIQGGATSGGPGFEAFRSAVRSGYSPEKVQQATGLTPEQVADLAKRLASAKRPLVIAGSSFGQGGGQNAVAAGLALNLLLGRLNKAGGIYALPEAPAVVQGSMPRRQILANDFVDYMLKVGAEQTKAPAVLLAYEANPAYALPQTELMAQALDKVGFLVSFSSFMDETAAMADLVLPTPLVMERMEDMYTPYGSGWVNYTVATPVIAPVFDAVPAADVLLQVASGLGHNLGFESFEDVVKAKAEALNAMGGFAAGAKAEPWKVRVGGGAPSSSGVSDAVQAGKAWVSMATVNASGLSLAKAAVGQAAAPAGGEFPLVLAPLFELNVGSSKVAIPPHNVSTIRDTEAANGHFFVRMNSATASKYGTGQGKQVTIASKTSSIKARVSIDEGVMDGVVAAPLGFGHTAWDKFAQNKGDNVSKVLTVASEPGVAAPFWAGSMVKIA</sequence>
<keyword evidence="2" id="KW-0479">Metal-binding</keyword>
<dbReference type="Proteomes" id="UP000007844">
    <property type="component" value="Chromosome"/>
</dbReference>
<dbReference type="Pfam" id="PF00384">
    <property type="entry name" value="Molybdopterin"/>
    <property type="match status" value="1"/>
</dbReference>
<dbReference type="GO" id="GO:0046872">
    <property type="term" value="F:metal ion binding"/>
    <property type="evidence" value="ECO:0007669"/>
    <property type="project" value="UniProtKB-KW"/>
</dbReference>
<comment type="similarity">
    <text evidence="1">Belongs to the prokaryotic molybdopterin-containing oxidoreductase family.</text>
</comment>
<dbReference type="EMBL" id="CP003221">
    <property type="protein sequence ID" value="EGJ51978.1"/>
    <property type="molecule type" value="Genomic_DNA"/>
</dbReference>
<accession>F3YZE9</accession>
<dbReference type="InterPro" id="IPR006657">
    <property type="entry name" value="MoPterin_dinucl-bd_dom"/>
</dbReference>
<dbReference type="HOGENOM" id="CLU_000422_13_3_7"/>
<dbReference type="InterPro" id="IPR050612">
    <property type="entry name" value="Prok_Mopterin_Oxidored"/>
</dbReference>
<evidence type="ECO:0000256" key="1">
    <source>
        <dbReference type="ARBA" id="ARBA00010312"/>
    </source>
</evidence>
<dbReference type="PANTHER" id="PTHR43742">
    <property type="entry name" value="TRIMETHYLAMINE-N-OXIDE REDUCTASE"/>
    <property type="match status" value="1"/>
</dbReference>
<dbReference type="GO" id="GO:0016491">
    <property type="term" value="F:oxidoreductase activity"/>
    <property type="evidence" value="ECO:0007669"/>
    <property type="project" value="InterPro"/>
</dbReference>
<dbReference type="Gene3D" id="3.30.2070.10">
    <property type="entry name" value="Formate dehydrogenase/DMSO reductase"/>
    <property type="match status" value="1"/>
</dbReference>
<dbReference type="Gene3D" id="3.40.228.10">
    <property type="entry name" value="Dimethylsulfoxide Reductase, domain 2"/>
    <property type="match status" value="1"/>
</dbReference>
<dbReference type="Gene3D" id="2.40.40.20">
    <property type="match status" value="1"/>
</dbReference>
<dbReference type="InterPro" id="IPR053557">
    <property type="entry name" value="Molybdopterin-Qrc_component"/>
</dbReference>
<name>F3YZE9_DESAF</name>
<dbReference type="GO" id="GO:0043546">
    <property type="term" value="F:molybdopterin cofactor binding"/>
    <property type="evidence" value="ECO:0007669"/>
    <property type="project" value="InterPro"/>
</dbReference>
<keyword evidence="6" id="KW-1185">Reference proteome</keyword>